<keyword evidence="6" id="KW-0966">Cell projection</keyword>
<comment type="function">
    <text evidence="1">Controls the length of the flagellar hook.</text>
</comment>
<dbReference type="InterPro" id="IPR052563">
    <property type="entry name" value="FliK"/>
</dbReference>
<accession>A0A430FYV4</accession>
<feature type="compositionally biased region" description="Low complexity" evidence="4">
    <location>
        <begin position="396"/>
        <end position="407"/>
    </location>
</feature>
<dbReference type="InterPro" id="IPR038610">
    <property type="entry name" value="FliK-like_C_sf"/>
</dbReference>
<dbReference type="PANTHER" id="PTHR37533">
    <property type="entry name" value="FLAGELLAR HOOK-LENGTH CONTROL PROTEIN"/>
    <property type="match status" value="1"/>
</dbReference>
<dbReference type="EMBL" id="QQYZ01000026">
    <property type="protein sequence ID" value="RSY78023.1"/>
    <property type="molecule type" value="Genomic_DNA"/>
</dbReference>
<name>A0A430FYV4_9SPHN</name>
<reference evidence="6 7" key="1">
    <citation type="submission" date="2018-07" db="EMBL/GenBank/DDBJ databases">
        <title>Genomic and Epidemiologic Investigation of an Indolent Hospital Outbreak.</title>
        <authorList>
            <person name="Johnson R.C."/>
            <person name="Deming C."/>
            <person name="Conlan S."/>
            <person name="Zellmer C.J."/>
            <person name="Michelin A.V."/>
            <person name="Lee-Lin S."/>
            <person name="Thomas P.J."/>
            <person name="Park M."/>
            <person name="Weingarten R.A."/>
            <person name="Less J."/>
            <person name="Dekker J.P."/>
            <person name="Frank K.M."/>
            <person name="Musser K.A."/>
            <person name="Mcquiston J.R."/>
            <person name="Henderson D.K."/>
            <person name="Lau A.F."/>
            <person name="Palmore T.N."/>
            <person name="Segre J.A."/>
        </authorList>
    </citation>
    <scope>NUCLEOTIDE SEQUENCE [LARGE SCALE GENOMIC DNA]</scope>
    <source>
        <strain evidence="6 7">SK-CDC1_0717</strain>
    </source>
</reference>
<dbReference type="InterPro" id="IPR001635">
    <property type="entry name" value="Flag_hook_Flik"/>
</dbReference>
<comment type="caution">
    <text evidence="6">The sequence shown here is derived from an EMBL/GenBank/DDBJ whole genome shotgun (WGS) entry which is preliminary data.</text>
</comment>
<proteinExistence type="inferred from homology"/>
<feature type="compositionally biased region" description="Low complexity" evidence="4">
    <location>
        <begin position="192"/>
        <end position="209"/>
    </location>
</feature>
<evidence type="ECO:0000313" key="7">
    <source>
        <dbReference type="Proteomes" id="UP000287746"/>
    </source>
</evidence>
<organism evidence="6 7">
    <name type="scientific">Sphingomonas koreensis</name>
    <dbReference type="NCBI Taxonomy" id="93064"/>
    <lineage>
        <taxon>Bacteria</taxon>
        <taxon>Pseudomonadati</taxon>
        <taxon>Pseudomonadota</taxon>
        <taxon>Alphaproteobacteria</taxon>
        <taxon>Sphingomonadales</taxon>
        <taxon>Sphingomonadaceae</taxon>
        <taxon>Sphingomonas</taxon>
    </lineage>
</organism>
<dbReference type="PRINTS" id="PR01007">
    <property type="entry name" value="FLGHOOKFLIK"/>
</dbReference>
<evidence type="ECO:0000256" key="3">
    <source>
        <dbReference type="ARBA" id="ARBA00022795"/>
    </source>
</evidence>
<evidence type="ECO:0000256" key="1">
    <source>
        <dbReference type="ARBA" id="ARBA00003944"/>
    </source>
</evidence>
<evidence type="ECO:0000259" key="5">
    <source>
        <dbReference type="Pfam" id="PF02120"/>
    </source>
</evidence>
<dbReference type="GO" id="GO:0009424">
    <property type="term" value="C:bacterial-type flagellum hook"/>
    <property type="evidence" value="ECO:0007669"/>
    <property type="project" value="InterPro"/>
</dbReference>
<evidence type="ECO:0000256" key="4">
    <source>
        <dbReference type="SAM" id="MobiDB-lite"/>
    </source>
</evidence>
<keyword evidence="3" id="KW-1005">Bacterial flagellum biogenesis</keyword>
<keyword evidence="6" id="KW-0282">Flagellum</keyword>
<feature type="domain" description="Flagellar hook-length control protein-like C-terminal" evidence="5">
    <location>
        <begin position="318"/>
        <end position="395"/>
    </location>
</feature>
<dbReference type="Gene3D" id="3.30.750.140">
    <property type="match status" value="1"/>
</dbReference>
<keyword evidence="6" id="KW-0969">Cilium</keyword>
<feature type="region of interest" description="Disordered" evidence="4">
    <location>
        <begin position="192"/>
        <end position="215"/>
    </location>
</feature>
<dbReference type="InterPro" id="IPR021136">
    <property type="entry name" value="Flagellar_hook_control-like_C"/>
</dbReference>
<evidence type="ECO:0000313" key="6">
    <source>
        <dbReference type="EMBL" id="RSY78023.1"/>
    </source>
</evidence>
<gene>
    <name evidence="6" type="ORF">DAH66_19175</name>
</gene>
<feature type="region of interest" description="Disordered" evidence="4">
    <location>
        <begin position="382"/>
        <end position="427"/>
    </location>
</feature>
<protein>
    <submittedName>
        <fullName evidence="6">Flagellar hook-length control protein FliK</fullName>
    </submittedName>
</protein>
<comment type="similarity">
    <text evidence="2">Belongs to the FliK family.</text>
</comment>
<dbReference type="AlphaFoldDB" id="A0A430FYV4"/>
<dbReference type="CDD" id="cd17470">
    <property type="entry name" value="T3SS_Flik_C"/>
    <property type="match status" value="1"/>
</dbReference>
<dbReference type="Pfam" id="PF02120">
    <property type="entry name" value="Flg_hook"/>
    <property type="match status" value="1"/>
</dbReference>
<evidence type="ECO:0000256" key="2">
    <source>
        <dbReference type="ARBA" id="ARBA00009149"/>
    </source>
</evidence>
<dbReference type="GO" id="GO:0044780">
    <property type="term" value="P:bacterial-type flagellum assembly"/>
    <property type="evidence" value="ECO:0007669"/>
    <property type="project" value="InterPro"/>
</dbReference>
<dbReference type="Proteomes" id="UP000287746">
    <property type="component" value="Unassembled WGS sequence"/>
</dbReference>
<sequence>MRLAAQCGRLRICRPFRKNGTILADQRAKEFSPAMPDLLASTSLLPLTPPPAPRAPVAAPATADFMAVLGELVLPPGAKLSGGKGQAIAGDGKNLPLEGEAEADAEEAKDPVVAWLPAGLAPVPADLAPLPDPALLPPQSGTGIDAAVAAALPAQAAGKTAGESMAGAASIAPAPVEVSAAGAAEAPVAQTATIESEAPLPEAPAAVPEIDTRDKGGAPVRERVFRPSPASLIIPQPVVSGAPAAQTAAQVFAAAISASFDAPAAPRAADPVAMQAQTAATEQLRTTVQAMSGADQAPLDLSRDDWAGRMVDRIAALRDAAEATDTRIRLAPENLGNVDVSIRRDGDRLHVHFTAENPAARQLIAEAAPRLSELAEARGVKLGQTSVDAGTGGQSQGQPGQPQSHQPARLASAAAHTTQSSRDDRVA</sequence>
<dbReference type="PANTHER" id="PTHR37533:SF2">
    <property type="entry name" value="FLAGELLAR HOOK-LENGTH CONTROL PROTEIN"/>
    <property type="match status" value="1"/>
</dbReference>